<evidence type="ECO:0008006" key="3">
    <source>
        <dbReference type="Google" id="ProtNLM"/>
    </source>
</evidence>
<dbReference type="RefSeq" id="WP_289163397.1">
    <property type="nucleotide sequence ID" value="NZ_JASZZN010000006.1"/>
</dbReference>
<reference evidence="1 2" key="1">
    <citation type="submission" date="2023-06" db="EMBL/GenBank/DDBJ databases">
        <title>Roseiconus lacunae JC819 isolated from Gulf of Mannar region, Tamil Nadu.</title>
        <authorList>
            <person name="Pk S."/>
            <person name="Ch S."/>
            <person name="Ch V.R."/>
        </authorList>
    </citation>
    <scope>NUCLEOTIDE SEQUENCE [LARGE SCALE GENOMIC DNA]</scope>
    <source>
        <strain evidence="1 2">JC819</strain>
    </source>
</reference>
<protein>
    <recommendedName>
        <fullName evidence="3">Phage tail protein</fullName>
    </recommendedName>
</protein>
<organism evidence="1 2">
    <name type="scientific">Roseiconus lacunae</name>
    <dbReference type="NCBI Taxonomy" id="2605694"/>
    <lineage>
        <taxon>Bacteria</taxon>
        <taxon>Pseudomonadati</taxon>
        <taxon>Planctomycetota</taxon>
        <taxon>Planctomycetia</taxon>
        <taxon>Pirellulales</taxon>
        <taxon>Pirellulaceae</taxon>
        <taxon>Roseiconus</taxon>
    </lineage>
</organism>
<dbReference type="Proteomes" id="UP001239462">
    <property type="component" value="Unassembled WGS sequence"/>
</dbReference>
<gene>
    <name evidence="1" type="ORF">QTN89_10480</name>
</gene>
<name>A0ABT7PH88_9BACT</name>
<evidence type="ECO:0000313" key="1">
    <source>
        <dbReference type="EMBL" id="MDM4015857.1"/>
    </source>
</evidence>
<comment type="caution">
    <text evidence="1">The sequence shown here is derived from an EMBL/GenBank/DDBJ whole genome shotgun (WGS) entry which is preliminary data.</text>
</comment>
<evidence type="ECO:0000313" key="2">
    <source>
        <dbReference type="Proteomes" id="UP001239462"/>
    </source>
</evidence>
<accession>A0ABT7PH88</accession>
<dbReference type="EMBL" id="JASZZN010000006">
    <property type="protein sequence ID" value="MDM4015857.1"/>
    <property type="molecule type" value="Genomic_DNA"/>
</dbReference>
<sequence>MSHHSYAIEIKPVGVSAALIHAISRQQMSPRSEVNSDVHAGSPYPQSVTINAQKTEATATTMDIANALDLIGVEGAALEDPGIRFWQIERDPLTGMAKTTDVHRSAQMKRGKVVPMRLSCEHQGDASLELKALGTKDPSTDDSAANLPIVFADSLALPTGLGGDERYTLHEGTIGGTTVDCLTSVSLDFGIGIATEGCNSNVWDGSIVVNQIKPILTFTGRNIALLSTIGLVGTTGAHANTGFTLRRRSQVAAGFTALTGTEHIRFTINPLAHWETITDSSNNNSNTNTLQLVGRHDGTNTPLIVQTGVALSV</sequence>
<keyword evidence="2" id="KW-1185">Reference proteome</keyword>
<proteinExistence type="predicted"/>